<name>A0A3B0C987_9FLAO</name>
<dbReference type="CDD" id="cd00586">
    <property type="entry name" value="4HBT"/>
    <property type="match status" value="1"/>
</dbReference>
<dbReference type="InterPro" id="IPR029069">
    <property type="entry name" value="HotDog_dom_sf"/>
</dbReference>
<dbReference type="AlphaFoldDB" id="A0A3B0C987"/>
<dbReference type="SUPFAM" id="SSF54637">
    <property type="entry name" value="Thioesterase/thiol ester dehydrase-isomerase"/>
    <property type="match status" value="1"/>
</dbReference>
<evidence type="ECO:0000313" key="3">
    <source>
        <dbReference type="EMBL" id="RKN81481.1"/>
    </source>
</evidence>
<dbReference type="InterPro" id="IPR002864">
    <property type="entry name" value="Acyl-ACP_thioesterase_NHD"/>
</dbReference>
<evidence type="ECO:0000256" key="1">
    <source>
        <dbReference type="ARBA" id="ARBA00022801"/>
    </source>
</evidence>
<protein>
    <submittedName>
        <fullName evidence="3">Acyl-CoA thioesterase</fullName>
    </submittedName>
</protein>
<organism evidence="3 4">
    <name type="scientific">Ulvibacterium marinum</name>
    <dbReference type="NCBI Taxonomy" id="2419782"/>
    <lineage>
        <taxon>Bacteria</taxon>
        <taxon>Pseudomonadati</taxon>
        <taxon>Bacteroidota</taxon>
        <taxon>Flavobacteriia</taxon>
        <taxon>Flavobacteriales</taxon>
        <taxon>Flavobacteriaceae</taxon>
        <taxon>Ulvibacterium</taxon>
    </lineage>
</organism>
<gene>
    <name evidence="3" type="ORF">D7Z94_11220</name>
</gene>
<dbReference type="Proteomes" id="UP000276603">
    <property type="component" value="Unassembled WGS sequence"/>
</dbReference>
<dbReference type="RefSeq" id="WP_120711638.1">
    <property type="nucleotide sequence ID" value="NZ_RBCJ01000002.1"/>
</dbReference>
<keyword evidence="1" id="KW-0378">Hydrolase</keyword>
<reference evidence="3 4" key="1">
    <citation type="submission" date="2018-10" db="EMBL/GenBank/DDBJ databases">
        <title>Ulvibacterium marinum gen. nov., sp. nov., a novel marine bacterium of the family Flavobacteriaceae, isolated from a culture of the green alga Ulva prolifera.</title>
        <authorList>
            <person name="Zhang Z."/>
        </authorList>
    </citation>
    <scope>NUCLEOTIDE SEQUENCE [LARGE SCALE GENOMIC DNA]</scope>
    <source>
        <strain evidence="3 4">CCMM003</strain>
    </source>
</reference>
<dbReference type="GO" id="GO:0006633">
    <property type="term" value="P:fatty acid biosynthetic process"/>
    <property type="evidence" value="ECO:0007669"/>
    <property type="project" value="InterPro"/>
</dbReference>
<dbReference type="EMBL" id="RBCJ01000002">
    <property type="protein sequence ID" value="RKN81481.1"/>
    <property type="molecule type" value="Genomic_DNA"/>
</dbReference>
<keyword evidence="4" id="KW-1185">Reference proteome</keyword>
<evidence type="ECO:0000313" key="4">
    <source>
        <dbReference type="Proteomes" id="UP000276603"/>
    </source>
</evidence>
<dbReference type="Pfam" id="PF01643">
    <property type="entry name" value="Acyl-ACP_TE"/>
    <property type="match status" value="1"/>
</dbReference>
<comment type="caution">
    <text evidence="3">The sequence shown here is derived from an EMBL/GenBank/DDBJ whole genome shotgun (WGS) entry which is preliminary data.</text>
</comment>
<dbReference type="Gene3D" id="3.10.129.10">
    <property type="entry name" value="Hotdog Thioesterase"/>
    <property type="match status" value="1"/>
</dbReference>
<dbReference type="InterPro" id="IPR050563">
    <property type="entry name" value="4-hydroxybenzoyl-CoA_TE"/>
</dbReference>
<evidence type="ECO:0000259" key="2">
    <source>
        <dbReference type="Pfam" id="PF01643"/>
    </source>
</evidence>
<dbReference type="GO" id="GO:0047617">
    <property type="term" value="F:fatty acyl-CoA hydrolase activity"/>
    <property type="evidence" value="ECO:0007669"/>
    <property type="project" value="TreeGrafter"/>
</dbReference>
<dbReference type="PANTHER" id="PTHR31793:SF37">
    <property type="entry name" value="ACYL-COA THIOESTER HYDROLASE YBGC"/>
    <property type="match status" value="1"/>
</dbReference>
<proteinExistence type="predicted"/>
<dbReference type="PANTHER" id="PTHR31793">
    <property type="entry name" value="4-HYDROXYBENZOYL-COA THIOESTERASE FAMILY MEMBER"/>
    <property type="match status" value="1"/>
</dbReference>
<accession>A0A3B0C987</accession>
<dbReference type="OrthoDB" id="9801517at2"/>
<sequence length="130" mass="15189">MRAFEKTITVVPEDLDDLNHVNNVRFVQWIQDVSKEHWQKVATPVMQKDVVWVVMNHNITYKNAAKLDDVVRIRTHIAQSRGATSVRAVEMYNDKTNQLLLRSITEWCLLNGITLRPMRISQDIIQLFSE</sequence>
<feature type="domain" description="Acyl-ACP thioesterase N-terminal hotdog" evidence="2">
    <location>
        <begin position="4"/>
        <end position="127"/>
    </location>
</feature>